<evidence type="ECO:0000313" key="4">
    <source>
        <dbReference type="EMBL" id="KAK4493754.1"/>
    </source>
</evidence>
<dbReference type="Pfam" id="PF00135">
    <property type="entry name" value="COesterase"/>
    <property type="match status" value="1"/>
</dbReference>
<organism evidence="4 5">
    <name type="scientific">Zasmidium cellare</name>
    <name type="common">Wine cellar mold</name>
    <name type="synonym">Racodium cellare</name>
    <dbReference type="NCBI Taxonomy" id="395010"/>
    <lineage>
        <taxon>Eukaryota</taxon>
        <taxon>Fungi</taxon>
        <taxon>Dikarya</taxon>
        <taxon>Ascomycota</taxon>
        <taxon>Pezizomycotina</taxon>
        <taxon>Dothideomycetes</taxon>
        <taxon>Dothideomycetidae</taxon>
        <taxon>Mycosphaerellales</taxon>
        <taxon>Mycosphaerellaceae</taxon>
        <taxon>Zasmidium</taxon>
    </lineage>
</organism>
<dbReference type="PANTHER" id="PTHR43918:SF4">
    <property type="entry name" value="CARBOXYLIC ESTER HYDROLASE"/>
    <property type="match status" value="1"/>
</dbReference>
<dbReference type="InterPro" id="IPR002018">
    <property type="entry name" value="CarbesteraseB"/>
</dbReference>
<protein>
    <recommendedName>
        <fullName evidence="3">Carboxylesterase type B domain-containing protein</fullName>
    </recommendedName>
</protein>
<dbReference type="Proteomes" id="UP001305779">
    <property type="component" value="Unassembled WGS sequence"/>
</dbReference>
<dbReference type="PANTHER" id="PTHR43918">
    <property type="entry name" value="ACETYLCHOLINESTERASE"/>
    <property type="match status" value="1"/>
</dbReference>
<proteinExistence type="inferred from homology"/>
<name>A0ABR0DXC3_ZASCE</name>
<evidence type="ECO:0000256" key="1">
    <source>
        <dbReference type="ARBA" id="ARBA00005964"/>
    </source>
</evidence>
<dbReference type="Gene3D" id="3.40.50.1820">
    <property type="entry name" value="alpha/beta hydrolase"/>
    <property type="match status" value="1"/>
</dbReference>
<keyword evidence="5" id="KW-1185">Reference proteome</keyword>
<dbReference type="EMBL" id="JAXOVC010000015">
    <property type="protein sequence ID" value="KAK4493754.1"/>
    <property type="molecule type" value="Genomic_DNA"/>
</dbReference>
<feature type="domain" description="Carboxylesterase type B" evidence="3">
    <location>
        <begin position="1"/>
        <end position="333"/>
    </location>
</feature>
<evidence type="ECO:0000256" key="2">
    <source>
        <dbReference type="ARBA" id="ARBA00022801"/>
    </source>
</evidence>
<gene>
    <name evidence="4" type="ORF">PRZ48_014939</name>
</gene>
<accession>A0ABR0DXC3</accession>
<dbReference type="InterPro" id="IPR050654">
    <property type="entry name" value="AChE-related_enzymes"/>
</dbReference>
<evidence type="ECO:0000259" key="3">
    <source>
        <dbReference type="Pfam" id="PF00135"/>
    </source>
</evidence>
<comment type="similarity">
    <text evidence="1">Belongs to the type-B carboxylesterase/lipase family.</text>
</comment>
<sequence length="377" mass="41712">MGVRDQRSALQWIQENIAAFGGDPRRVYDLWGECWGHFDWEASPGRDDGLFHNAILQSGGPLEKWPYGFKNATEYMLTVYNNLTDSTGCSNTTSPLECLRSLPFETLNAALNITDTWVAGTGLGPFIAMLDNDILLLPATTQIATGAFLKVPILYGTNFDEGTAIAPAGINTDADFAAEISKGGPDNATVETLKVLYPNINAIGIPATYDPPPYTESYGAQWKRAAAYWGDIVEHAPRRAVTTAWANHNATAYSYHFNVKPVGYADEIGSTLFAEVAWVFDNIHGEGYATNPFGDVERYRALAKLMGRMWVSFVWFSDPNFHSMSGIPIWPKYEVAGAGVGRNFVFEGNRSSYVEVDDFRAAQIQYLVDVMGEQYHY</sequence>
<comment type="caution">
    <text evidence="4">The sequence shown here is derived from an EMBL/GenBank/DDBJ whole genome shotgun (WGS) entry which is preliminary data.</text>
</comment>
<dbReference type="SUPFAM" id="SSF53474">
    <property type="entry name" value="alpha/beta-Hydrolases"/>
    <property type="match status" value="1"/>
</dbReference>
<keyword evidence="2" id="KW-0378">Hydrolase</keyword>
<evidence type="ECO:0000313" key="5">
    <source>
        <dbReference type="Proteomes" id="UP001305779"/>
    </source>
</evidence>
<reference evidence="4 5" key="1">
    <citation type="journal article" date="2023" name="G3 (Bethesda)">
        <title>A chromosome-level genome assembly of Zasmidium syzygii isolated from banana leaves.</title>
        <authorList>
            <person name="van Westerhoven A.C."/>
            <person name="Mehrabi R."/>
            <person name="Talebi R."/>
            <person name="Steentjes M.B.F."/>
            <person name="Corcolon B."/>
            <person name="Chong P.A."/>
            <person name="Kema G.H.J."/>
            <person name="Seidl M.F."/>
        </authorList>
    </citation>
    <scope>NUCLEOTIDE SEQUENCE [LARGE SCALE GENOMIC DNA]</scope>
    <source>
        <strain evidence="4 5">P124</strain>
    </source>
</reference>
<dbReference type="InterPro" id="IPR029058">
    <property type="entry name" value="AB_hydrolase_fold"/>
</dbReference>